<dbReference type="InterPro" id="IPR016071">
    <property type="entry name" value="Staphylococal_nuclease_OB-fold"/>
</dbReference>
<comment type="caution">
    <text evidence="5">The sequence shown here is derived from an EMBL/GenBank/DDBJ whole genome shotgun (WGS) entry which is preliminary data.</text>
</comment>
<dbReference type="GO" id="GO:0004519">
    <property type="term" value="F:endonuclease activity"/>
    <property type="evidence" value="ECO:0007669"/>
    <property type="project" value="UniProtKB-KW"/>
</dbReference>
<evidence type="ECO:0000256" key="1">
    <source>
        <dbReference type="ARBA" id="ARBA00022722"/>
    </source>
</evidence>
<dbReference type="PROSITE" id="PS50830">
    <property type="entry name" value="TNASE_3"/>
    <property type="match status" value="1"/>
</dbReference>
<keyword evidence="1" id="KW-0540">Nuclease</keyword>
<evidence type="ECO:0000256" key="2">
    <source>
        <dbReference type="ARBA" id="ARBA00022759"/>
    </source>
</evidence>
<gene>
    <name evidence="5" type="ORF">A2972_03630</name>
</gene>
<evidence type="ECO:0000313" key="5">
    <source>
        <dbReference type="EMBL" id="OGD01289.1"/>
    </source>
</evidence>
<proteinExistence type="predicted"/>
<evidence type="ECO:0000313" key="6">
    <source>
        <dbReference type="Proteomes" id="UP000176822"/>
    </source>
</evidence>
<organism evidence="5 6">
    <name type="scientific">Candidatus Amesbacteria bacterium RIFCSPLOWO2_01_FULL_47_33</name>
    <dbReference type="NCBI Taxonomy" id="1797258"/>
    <lineage>
        <taxon>Bacteria</taxon>
        <taxon>Candidatus Amesiibacteriota</taxon>
    </lineage>
</organism>
<dbReference type="InterPro" id="IPR035437">
    <property type="entry name" value="SNase_OB-fold_sf"/>
</dbReference>
<dbReference type="AlphaFoldDB" id="A0A1F4Z4P1"/>
<evidence type="ECO:0000259" key="4">
    <source>
        <dbReference type="PROSITE" id="PS50830"/>
    </source>
</evidence>
<sequence length="209" mass="23216">MAAVAAIVLGSVPVVKRIVRPGELVVEVVDGDTFIIQNRQPIRLYGVDAPAVEDCMGTEARQTLKKKILGKRVVIKEPLSDGRGRIMALVYLKKELVNETLVKNGLAMYRRQAGTEKEAMKAANEYARNKGAGIYGPECYQKEPPDTECAIKGNLEGDRGEKIYYAPSCPYYVQVIVEKFMGEKWFCSEKEAREAGFTRSSDCLGSERD</sequence>
<dbReference type="GO" id="GO:0016787">
    <property type="term" value="F:hydrolase activity"/>
    <property type="evidence" value="ECO:0007669"/>
    <property type="project" value="UniProtKB-KW"/>
</dbReference>
<dbReference type="EMBL" id="MEXM01000015">
    <property type="protein sequence ID" value="OGD01289.1"/>
    <property type="molecule type" value="Genomic_DNA"/>
</dbReference>
<dbReference type="Gene3D" id="2.40.50.90">
    <property type="match status" value="1"/>
</dbReference>
<feature type="domain" description="TNase-like" evidence="4">
    <location>
        <begin position="25"/>
        <end position="137"/>
    </location>
</feature>
<reference evidence="5 6" key="1">
    <citation type="journal article" date="2016" name="Nat. Commun.">
        <title>Thousands of microbial genomes shed light on interconnected biogeochemical processes in an aquifer system.</title>
        <authorList>
            <person name="Anantharaman K."/>
            <person name="Brown C.T."/>
            <person name="Hug L.A."/>
            <person name="Sharon I."/>
            <person name="Castelle C.J."/>
            <person name="Probst A.J."/>
            <person name="Thomas B.C."/>
            <person name="Singh A."/>
            <person name="Wilkins M.J."/>
            <person name="Karaoz U."/>
            <person name="Brodie E.L."/>
            <person name="Williams K.H."/>
            <person name="Hubbard S.S."/>
            <person name="Banfield J.F."/>
        </authorList>
    </citation>
    <scope>NUCLEOTIDE SEQUENCE [LARGE SCALE GENOMIC DNA]</scope>
</reference>
<protein>
    <recommendedName>
        <fullName evidence="4">TNase-like domain-containing protein</fullName>
    </recommendedName>
</protein>
<dbReference type="Proteomes" id="UP000176822">
    <property type="component" value="Unassembled WGS sequence"/>
</dbReference>
<evidence type="ECO:0000256" key="3">
    <source>
        <dbReference type="ARBA" id="ARBA00022801"/>
    </source>
</evidence>
<keyword evidence="3" id="KW-0378">Hydrolase</keyword>
<dbReference type="PANTHER" id="PTHR12302:SF3">
    <property type="entry name" value="SERINE_THREONINE-PROTEIN KINASE 31"/>
    <property type="match status" value="1"/>
</dbReference>
<dbReference type="SMART" id="SM00318">
    <property type="entry name" value="SNc"/>
    <property type="match status" value="1"/>
</dbReference>
<accession>A0A1F4Z4P1</accession>
<dbReference type="Pfam" id="PF00565">
    <property type="entry name" value="SNase"/>
    <property type="match status" value="1"/>
</dbReference>
<dbReference type="PANTHER" id="PTHR12302">
    <property type="entry name" value="EBNA2 BINDING PROTEIN P100"/>
    <property type="match status" value="1"/>
</dbReference>
<name>A0A1F4Z4P1_9BACT</name>
<dbReference type="SUPFAM" id="SSF50199">
    <property type="entry name" value="Staphylococcal nuclease"/>
    <property type="match status" value="1"/>
</dbReference>
<keyword evidence="2" id="KW-0255">Endonuclease</keyword>